<evidence type="ECO:0000256" key="1">
    <source>
        <dbReference type="ARBA" id="ARBA00004141"/>
    </source>
</evidence>
<dbReference type="InterPro" id="IPR004813">
    <property type="entry name" value="OPT"/>
</dbReference>
<feature type="transmembrane region" description="Helical" evidence="8">
    <location>
        <begin position="45"/>
        <end position="67"/>
    </location>
</feature>
<dbReference type="AlphaFoldDB" id="W7I1M5"/>
<dbReference type="OrthoDB" id="627262at2759"/>
<evidence type="ECO:0008006" key="11">
    <source>
        <dbReference type="Google" id="ProtNLM"/>
    </source>
</evidence>
<feature type="region of interest" description="Disordered" evidence="7">
    <location>
        <begin position="195"/>
        <end position="226"/>
    </location>
</feature>
<accession>W7I1M5</accession>
<protein>
    <recommendedName>
        <fullName evidence="11">Oligopeptide transporter</fullName>
    </recommendedName>
</protein>
<feature type="compositionally biased region" description="Acidic residues" evidence="7">
    <location>
        <begin position="383"/>
        <end position="409"/>
    </location>
</feature>
<dbReference type="PANTHER" id="PTHR31645:SF0">
    <property type="entry name" value="OLIGOPEPTIDE TRANSPORTER YGL114W-RELATED"/>
    <property type="match status" value="1"/>
</dbReference>
<keyword evidence="10" id="KW-1185">Reference proteome</keyword>
<keyword evidence="5 8" id="KW-1133">Transmembrane helix</keyword>
<dbReference type="GO" id="GO:0000329">
    <property type="term" value="C:fungal-type vacuole membrane"/>
    <property type="evidence" value="ECO:0007669"/>
    <property type="project" value="TreeGrafter"/>
</dbReference>
<feature type="region of interest" description="Disordered" evidence="7">
    <location>
        <begin position="382"/>
        <end position="409"/>
    </location>
</feature>
<evidence type="ECO:0000256" key="6">
    <source>
        <dbReference type="ARBA" id="ARBA00023136"/>
    </source>
</evidence>
<dbReference type="Proteomes" id="UP000024837">
    <property type="component" value="Unassembled WGS sequence"/>
</dbReference>
<feature type="transmembrane region" description="Helical" evidence="8">
    <location>
        <begin position="443"/>
        <end position="462"/>
    </location>
</feature>
<feature type="transmembrane region" description="Helical" evidence="8">
    <location>
        <begin position="482"/>
        <end position="505"/>
    </location>
</feature>
<dbReference type="HOGENOM" id="CLU_010539_2_0_1"/>
<sequence length="698" mass="74378">MPPSDHGPLAPAASDQIFPGAAADGINPTPSVNANAVPRRPHRQFTFRGIAVGFLVGTLLSAVNVYFGLQTGWISLMSMPAALLSFVIFQASSPFLAYSFGEKENVFVQTVAVAVGCMPLSSAVISVVPAIEKLLDPSEGGPVRLPLMSLILWSLGLAFFGVIFSVPLRKQLIIKEKLRFPSGTATATMITILHKGQPGTGEPRQEQLQPEAYRPSEAGRSREDNAQFGSADATHDVWQSQTKLLSVAFAISAGYTLLTFFLPVLRDLPVFGRNAAQMWLWALNPSPAYIGQGIIMGQSTTLAMLFGAIVGWGILSPLAKSLGWAPGIVNDWKTGSRGWIVWISLAIMLADSVVSLSMLAGNTLAPLAKRHLRRAGWTVVPSTEDDSMADDDEGNGDGVDGCDEDDEDAPPEEQIGMRMFLITLLLSTGLCTTTIYYCFPQVPIYLTIIALCVAFVLSVMAARALGQTDLNPVSGISKIAQLFFALIVSKASPSAVLINLVAGAISEAAGQQAGDILQDLKTSHLLQASPKAQFYGQLIGAAYGAVTSSLLYRLYDSVYSIPSKMFEMPAAIVWIDCSRLLYGEGLPPYAKEFCLAFGLAFAAVTAIKSSETVGQGRLARWLPGGIAVAIGMYNTPSFTLARVTGGVVEGWWRRQASRPEDLKRRETGLILVASGAIIGEGIASLVNLGLTVLTAQSS</sequence>
<dbReference type="NCBIfam" id="TIGR00728">
    <property type="entry name" value="OPT_sfam"/>
    <property type="match status" value="1"/>
</dbReference>
<dbReference type="GO" id="GO:0035673">
    <property type="term" value="F:oligopeptide transmembrane transporter activity"/>
    <property type="evidence" value="ECO:0007669"/>
    <property type="project" value="InterPro"/>
</dbReference>
<feature type="transmembrane region" description="Helical" evidence="8">
    <location>
        <begin position="339"/>
        <end position="365"/>
    </location>
</feature>
<evidence type="ECO:0000256" key="7">
    <source>
        <dbReference type="SAM" id="MobiDB-lite"/>
    </source>
</evidence>
<comment type="similarity">
    <text evidence="2">Belongs to the oligopeptide OPT transporter family.</text>
</comment>
<feature type="transmembrane region" description="Helical" evidence="8">
    <location>
        <begin position="73"/>
        <end position="98"/>
    </location>
</feature>
<proteinExistence type="inferred from homology"/>
<evidence type="ECO:0000313" key="10">
    <source>
        <dbReference type="Proteomes" id="UP000024837"/>
    </source>
</evidence>
<evidence type="ECO:0000256" key="2">
    <source>
        <dbReference type="ARBA" id="ARBA00008807"/>
    </source>
</evidence>
<keyword evidence="6 8" id="KW-0472">Membrane</keyword>
<organism evidence="9 10">
    <name type="scientific">Drechslerella stenobrocha 248</name>
    <dbReference type="NCBI Taxonomy" id="1043628"/>
    <lineage>
        <taxon>Eukaryota</taxon>
        <taxon>Fungi</taxon>
        <taxon>Dikarya</taxon>
        <taxon>Ascomycota</taxon>
        <taxon>Pezizomycotina</taxon>
        <taxon>Orbiliomycetes</taxon>
        <taxon>Orbiliales</taxon>
        <taxon>Orbiliaceae</taxon>
        <taxon>Drechslerella</taxon>
    </lineage>
</organism>
<keyword evidence="3" id="KW-0813">Transport</keyword>
<keyword evidence="4 8" id="KW-0812">Transmembrane</keyword>
<name>W7I1M5_9PEZI</name>
<comment type="subcellular location">
    <subcellularLocation>
        <location evidence="1">Membrane</location>
        <topology evidence="1">Multi-pass membrane protein</topology>
    </subcellularLocation>
</comment>
<feature type="transmembrane region" description="Helical" evidence="8">
    <location>
        <begin position="668"/>
        <end position="690"/>
    </location>
</feature>
<evidence type="ECO:0000313" key="9">
    <source>
        <dbReference type="EMBL" id="EWC46133.1"/>
    </source>
</evidence>
<reference evidence="9 10" key="1">
    <citation type="submission" date="2013-05" db="EMBL/GenBank/DDBJ databases">
        <title>Drechslerella stenobrocha genome reveals carnivorous origination and mechanical trapping mechanism of predatory fungi.</title>
        <authorList>
            <person name="Liu X."/>
            <person name="Zhang W."/>
            <person name="Liu K."/>
        </authorList>
    </citation>
    <scope>NUCLEOTIDE SEQUENCE [LARGE SCALE GENOMIC DNA]</scope>
    <source>
        <strain evidence="9 10">248</strain>
    </source>
</reference>
<evidence type="ECO:0000256" key="4">
    <source>
        <dbReference type="ARBA" id="ARBA00022692"/>
    </source>
</evidence>
<feature type="transmembrane region" description="Helical" evidence="8">
    <location>
        <begin position="151"/>
        <end position="168"/>
    </location>
</feature>
<feature type="transmembrane region" description="Helical" evidence="8">
    <location>
        <begin position="419"/>
        <end position="437"/>
    </location>
</feature>
<dbReference type="Pfam" id="PF03169">
    <property type="entry name" value="OPT"/>
    <property type="match status" value="1"/>
</dbReference>
<gene>
    <name evidence="9" type="ORF">DRE_04707</name>
</gene>
<dbReference type="EMBL" id="KI966421">
    <property type="protein sequence ID" value="EWC46133.1"/>
    <property type="molecule type" value="Genomic_DNA"/>
</dbReference>
<evidence type="ECO:0000256" key="3">
    <source>
        <dbReference type="ARBA" id="ARBA00022448"/>
    </source>
</evidence>
<feature type="transmembrane region" description="Helical" evidence="8">
    <location>
        <begin position="244"/>
        <end position="266"/>
    </location>
</feature>
<evidence type="ECO:0000256" key="5">
    <source>
        <dbReference type="ARBA" id="ARBA00022989"/>
    </source>
</evidence>
<dbReference type="PANTHER" id="PTHR31645">
    <property type="entry name" value="OLIGOPEPTIDE TRANSPORTER YGL114W-RELATED"/>
    <property type="match status" value="1"/>
</dbReference>
<dbReference type="InterPro" id="IPR045035">
    <property type="entry name" value="YSL-like"/>
</dbReference>
<feature type="transmembrane region" description="Helical" evidence="8">
    <location>
        <begin position="110"/>
        <end position="131"/>
    </location>
</feature>
<feature type="transmembrane region" description="Helical" evidence="8">
    <location>
        <begin position="302"/>
        <end position="319"/>
    </location>
</feature>
<evidence type="ECO:0000256" key="8">
    <source>
        <dbReference type="SAM" id="Phobius"/>
    </source>
</evidence>